<dbReference type="Proteomes" id="UP001352852">
    <property type="component" value="Unassembled WGS sequence"/>
</dbReference>
<accession>A0ABU7CUZ8</accession>
<keyword evidence="3" id="KW-1185">Reference proteome</keyword>
<keyword evidence="1" id="KW-0812">Transmembrane</keyword>
<proteinExistence type="predicted"/>
<evidence type="ECO:0000313" key="2">
    <source>
        <dbReference type="EMBL" id="MED6266060.1"/>
    </source>
</evidence>
<evidence type="ECO:0000256" key="1">
    <source>
        <dbReference type="SAM" id="Phobius"/>
    </source>
</evidence>
<dbReference type="EMBL" id="JAHUTJ010005312">
    <property type="protein sequence ID" value="MED6266060.1"/>
    <property type="molecule type" value="Genomic_DNA"/>
</dbReference>
<gene>
    <name evidence="2" type="ORF">CHARACLAT_031804</name>
</gene>
<sequence>MIEISISLSVIPHTLTMHLLLKLCFLYFLTLLITYFVVCARLQELIRLRNVEQKHEPLQSLLLDIDLRIMVKHLNVGLICPRRTVPEVLCLIEMQIMLL</sequence>
<protein>
    <submittedName>
        <fullName evidence="2">Uncharacterized protein</fullName>
    </submittedName>
</protein>
<reference evidence="2 3" key="1">
    <citation type="submission" date="2021-06" db="EMBL/GenBank/DDBJ databases">
        <authorList>
            <person name="Palmer J.M."/>
        </authorList>
    </citation>
    <scope>NUCLEOTIDE SEQUENCE [LARGE SCALE GENOMIC DNA]</scope>
    <source>
        <strain evidence="2 3">CL_MEX2019</strain>
        <tissue evidence="2">Muscle</tissue>
    </source>
</reference>
<keyword evidence="1" id="KW-0472">Membrane</keyword>
<evidence type="ECO:0000313" key="3">
    <source>
        <dbReference type="Proteomes" id="UP001352852"/>
    </source>
</evidence>
<organism evidence="2 3">
    <name type="scientific">Characodon lateralis</name>
    <dbReference type="NCBI Taxonomy" id="208331"/>
    <lineage>
        <taxon>Eukaryota</taxon>
        <taxon>Metazoa</taxon>
        <taxon>Chordata</taxon>
        <taxon>Craniata</taxon>
        <taxon>Vertebrata</taxon>
        <taxon>Euteleostomi</taxon>
        <taxon>Actinopterygii</taxon>
        <taxon>Neopterygii</taxon>
        <taxon>Teleostei</taxon>
        <taxon>Neoteleostei</taxon>
        <taxon>Acanthomorphata</taxon>
        <taxon>Ovalentaria</taxon>
        <taxon>Atherinomorphae</taxon>
        <taxon>Cyprinodontiformes</taxon>
        <taxon>Goodeidae</taxon>
        <taxon>Characodon</taxon>
    </lineage>
</organism>
<feature type="transmembrane region" description="Helical" evidence="1">
    <location>
        <begin position="20"/>
        <end position="40"/>
    </location>
</feature>
<comment type="caution">
    <text evidence="2">The sequence shown here is derived from an EMBL/GenBank/DDBJ whole genome shotgun (WGS) entry which is preliminary data.</text>
</comment>
<keyword evidence="1" id="KW-1133">Transmembrane helix</keyword>
<name>A0ABU7CUZ8_9TELE</name>